<keyword evidence="2" id="KW-0732">Signal</keyword>
<proteinExistence type="predicted"/>
<dbReference type="Gene3D" id="2.70.70.10">
    <property type="entry name" value="Glucose Permease (Domain IIA)"/>
    <property type="match status" value="1"/>
</dbReference>
<dbReference type="InterPro" id="IPR011055">
    <property type="entry name" value="Dup_hybrid_motif"/>
</dbReference>
<dbReference type="CDD" id="cd12797">
    <property type="entry name" value="M23_peptidase"/>
    <property type="match status" value="1"/>
</dbReference>
<keyword evidence="1" id="KW-0175">Coiled coil</keyword>
<dbReference type="SUPFAM" id="SSF51261">
    <property type="entry name" value="Duplicated hybrid motif"/>
    <property type="match status" value="1"/>
</dbReference>
<dbReference type="GO" id="GO:0004222">
    <property type="term" value="F:metalloendopeptidase activity"/>
    <property type="evidence" value="ECO:0007669"/>
    <property type="project" value="TreeGrafter"/>
</dbReference>
<dbReference type="Gene3D" id="6.10.250.3150">
    <property type="match status" value="1"/>
</dbReference>
<evidence type="ECO:0000313" key="5">
    <source>
        <dbReference type="Proteomes" id="UP000275461"/>
    </source>
</evidence>
<dbReference type="Proteomes" id="UP000275461">
    <property type="component" value="Unassembled WGS sequence"/>
</dbReference>
<evidence type="ECO:0000256" key="2">
    <source>
        <dbReference type="SAM" id="SignalP"/>
    </source>
</evidence>
<sequence length="385" mass="42852">MPRAPLIILSLLLTLVSWPAVAVEGDYADTEAELEAVRERIESVRQSLAEDESERDEAEAALEESDRRVERAARALRAAQQERSELAARVADLEAEMAERDEALQAQRQRLAQQLRAVWQGGRDAGLRVLLNQEDPSALQRLLAYHGRLDAARRAELVNIIDELERLQALETELEEEAAALARAEDEAEARRDELAQERAQQRERLQALEARLAETGERLVRMEADEQRLQGLLDELAEELAAVPDRDLRDLQFREHRGELPWPVDGALVARFGEARDIGDIKWRGLVIEAENGTEVQAVATGQVVYADWFRGLGLLVIVDHGEGYLSLYGYNESLFVEEGDSVQAGAVVASVGASGGRREPGLYFEVRADGDPVDPLPWLAEAD</sequence>
<dbReference type="Pfam" id="PF01551">
    <property type="entry name" value="Peptidase_M23"/>
    <property type="match status" value="1"/>
</dbReference>
<feature type="chain" id="PRO_5019861427" evidence="2">
    <location>
        <begin position="23"/>
        <end position="385"/>
    </location>
</feature>
<evidence type="ECO:0000259" key="3">
    <source>
        <dbReference type="Pfam" id="PF01551"/>
    </source>
</evidence>
<dbReference type="EMBL" id="RCDA01000003">
    <property type="protein sequence ID" value="RLK48178.1"/>
    <property type="molecule type" value="Genomic_DNA"/>
</dbReference>
<dbReference type="OrthoDB" id="9784703at2"/>
<feature type="signal peptide" evidence="2">
    <location>
        <begin position="1"/>
        <end position="22"/>
    </location>
</feature>
<dbReference type="RefSeq" id="WP_121442585.1">
    <property type="nucleotide sequence ID" value="NZ_RCDA01000003.1"/>
</dbReference>
<accession>A0A498C6N7</accession>
<gene>
    <name evidence="4" type="ORF">DFR31_2055</name>
</gene>
<dbReference type="PANTHER" id="PTHR21666">
    <property type="entry name" value="PEPTIDASE-RELATED"/>
    <property type="match status" value="1"/>
</dbReference>
<comment type="caution">
    <text evidence="4">The sequence shown here is derived from an EMBL/GenBank/DDBJ whole genome shotgun (WGS) entry which is preliminary data.</text>
</comment>
<dbReference type="InterPro" id="IPR016047">
    <property type="entry name" value="M23ase_b-sheet_dom"/>
</dbReference>
<name>A0A498C6N7_9GAMM</name>
<dbReference type="PANTHER" id="PTHR21666:SF270">
    <property type="entry name" value="MUREIN HYDROLASE ACTIVATOR ENVC"/>
    <property type="match status" value="1"/>
</dbReference>
<reference evidence="4 5" key="1">
    <citation type="submission" date="2018-10" db="EMBL/GenBank/DDBJ databases">
        <title>Genomic Encyclopedia of Type Strains, Phase IV (KMG-IV): sequencing the most valuable type-strain genomes for metagenomic binning, comparative biology and taxonomic classification.</title>
        <authorList>
            <person name="Goeker M."/>
        </authorList>
    </citation>
    <scope>NUCLEOTIDE SEQUENCE [LARGE SCALE GENOMIC DNA]</scope>
    <source>
        <strain evidence="4 5">DSM 12769</strain>
    </source>
</reference>
<organism evidence="4 5">
    <name type="scientific">Alkalispirillum mobile</name>
    <dbReference type="NCBI Taxonomy" id="85925"/>
    <lineage>
        <taxon>Bacteria</taxon>
        <taxon>Pseudomonadati</taxon>
        <taxon>Pseudomonadota</taxon>
        <taxon>Gammaproteobacteria</taxon>
        <taxon>Chromatiales</taxon>
        <taxon>Ectothiorhodospiraceae</taxon>
        <taxon>Alkalispirillum</taxon>
    </lineage>
</organism>
<feature type="coiled-coil region" evidence="1">
    <location>
        <begin position="20"/>
        <end position="110"/>
    </location>
</feature>
<dbReference type="AlphaFoldDB" id="A0A498C6N7"/>
<dbReference type="InterPro" id="IPR050570">
    <property type="entry name" value="Cell_wall_metabolism_enzyme"/>
</dbReference>
<keyword evidence="5" id="KW-1185">Reference proteome</keyword>
<evidence type="ECO:0000256" key="1">
    <source>
        <dbReference type="SAM" id="Coils"/>
    </source>
</evidence>
<feature type="domain" description="M23ase beta-sheet core" evidence="3">
    <location>
        <begin position="284"/>
        <end position="377"/>
    </location>
</feature>
<feature type="coiled-coil region" evidence="1">
    <location>
        <begin position="157"/>
        <end position="243"/>
    </location>
</feature>
<protein>
    <submittedName>
        <fullName evidence="4">Septal ring factor EnvC (AmiA/AmiB activator)</fullName>
    </submittedName>
</protein>
<dbReference type="FunFam" id="2.70.70.10:FF:000003">
    <property type="entry name" value="Murein hydrolase activator EnvC"/>
    <property type="match status" value="1"/>
</dbReference>
<evidence type="ECO:0000313" key="4">
    <source>
        <dbReference type="EMBL" id="RLK48178.1"/>
    </source>
</evidence>